<dbReference type="InterPro" id="IPR024983">
    <property type="entry name" value="CHAT_dom"/>
</dbReference>
<feature type="repeat" description="TPR" evidence="1">
    <location>
        <begin position="447"/>
        <end position="480"/>
    </location>
</feature>
<feature type="domain" description="CHAT" evidence="2">
    <location>
        <begin position="670"/>
        <end position="979"/>
    </location>
</feature>
<proteinExistence type="predicted"/>
<accession>A0A1Z4LTK4</accession>
<evidence type="ECO:0000256" key="1">
    <source>
        <dbReference type="PROSITE-ProRule" id="PRU00339"/>
    </source>
</evidence>
<keyword evidence="1" id="KW-0802">TPR repeat</keyword>
<dbReference type="Pfam" id="PF12770">
    <property type="entry name" value="CHAT"/>
    <property type="match status" value="1"/>
</dbReference>
<feature type="repeat" description="TPR" evidence="1">
    <location>
        <begin position="127"/>
        <end position="160"/>
    </location>
</feature>
<evidence type="ECO:0000313" key="3">
    <source>
        <dbReference type="EMBL" id="BAY84575.1"/>
    </source>
</evidence>
<dbReference type="PROSITE" id="PS50293">
    <property type="entry name" value="TPR_REGION"/>
    <property type="match status" value="3"/>
</dbReference>
<feature type="repeat" description="TPR" evidence="1">
    <location>
        <begin position="407"/>
        <end position="440"/>
    </location>
</feature>
<feature type="repeat" description="TPR" evidence="1">
    <location>
        <begin position="287"/>
        <end position="320"/>
    </location>
</feature>
<dbReference type="SMART" id="SM00028">
    <property type="entry name" value="TPR"/>
    <property type="match status" value="12"/>
</dbReference>
<dbReference type="AlphaFoldDB" id="A0A1Z4LTK4"/>
<feature type="repeat" description="TPR" evidence="1">
    <location>
        <begin position="207"/>
        <end position="240"/>
    </location>
</feature>
<dbReference type="InterPro" id="IPR011990">
    <property type="entry name" value="TPR-like_helical_dom_sf"/>
</dbReference>
<feature type="repeat" description="TPR" evidence="1">
    <location>
        <begin position="367"/>
        <end position="400"/>
    </location>
</feature>
<name>A0A1Z4LTK4_9CYAN</name>
<dbReference type="PANTHER" id="PTHR19959:SF119">
    <property type="entry name" value="FUNGAL LIPASE-LIKE DOMAIN-CONTAINING PROTEIN"/>
    <property type="match status" value="1"/>
</dbReference>
<evidence type="ECO:0000313" key="4">
    <source>
        <dbReference type="Proteomes" id="UP000218418"/>
    </source>
</evidence>
<gene>
    <name evidence="3" type="ORF">NIES267_40710</name>
</gene>
<sequence>MKWKKYFILAVITLSLIICGSYGVNLKLKFLNLTAVAQSVSDRKAEADRLFEQGKKQAERSQFQQALQSWEQSLAIYREIGNREGIANSLNNLGVAYDSLGDYRKEIDYHQQSLVIAKEIGNREGIAGSLNNLGNAYDNLGDYRKAIDYYEQSLAINKQIGNRKGIANSLNNLGNAYHILGDYRKAINYREQSLVIHKQIGNQNGIARSVGNLGVAYGGLGDYRKAIDYHQQSLAIDKQIGNQNGIARSLNNLGVAYGGLGDYRKAIDYLQQSLAIEKQIGNRKGIAYSLNNLGLAHYNLGDYRKAIDYYGQSLIITKEIGNRKGIADSLNNLGLAHYNLGDYRKAIDYYEQSLVIKKQIANQEGIANSLNNLGNAYDSLGDYRKAIDYHQQSLKVAKEIGNRKGIARSLTNLGIAYDSLGSYRKAINYHQQSLEIDKQLDNREGIASSLGSLGNTYYSLGDYRKAIDYYEQSLVIFKQIGNRKGIANSLNNLGLNYKNLKEYKIAEEKLRQAITTWEDIRKLLRNQDTWKVSIFEEQAKTYRSLQQVLVAQKQPLQALEISERGRTRALVEILFRRINNKFLEEVIPPTPNVAEIQQIAQRQNATLVEYSIVSDNQLYIWVIPPQGKIKFRSVTFPKDIKKLVKITRNSIGVRGRNSNNSSVKQKNCTDCLKQLHQLLIKPIAGLLPKDEQQRVVFIPHQELFLVPFVALQDENDKYLIEKHTILTAPSIQALSLSQTNKQPAKNPNAPVLPRGESALIVGNPTMSKQGVGKESKPLEQLPGAEEEAKKIAQMLNTKPIIGDEATESAIVQKMASAKLIHLATHGLLDGNNAIGSPGAIALTPDNKNNDSPLAPDDKNDGFLTTSEIMENFGLSGKQKLQADLIVLSACDTGRGDIKGEGVIGLSRAFMASGVPTLVVSVWKVPDDDTVNLMTEFYTNIYERKFDKAKAMREAMLTMLNDDDGNPDPKAWAAFTVIGKAE</sequence>
<protein>
    <submittedName>
        <fullName evidence="3">TPR repeat-containing protein</fullName>
    </submittedName>
</protein>
<organism evidence="3 4">
    <name type="scientific">Calothrix parasitica NIES-267</name>
    <dbReference type="NCBI Taxonomy" id="1973488"/>
    <lineage>
        <taxon>Bacteria</taxon>
        <taxon>Bacillati</taxon>
        <taxon>Cyanobacteriota</taxon>
        <taxon>Cyanophyceae</taxon>
        <taxon>Nostocales</taxon>
        <taxon>Calotrichaceae</taxon>
        <taxon>Calothrix</taxon>
    </lineage>
</organism>
<dbReference type="SUPFAM" id="SSF48452">
    <property type="entry name" value="TPR-like"/>
    <property type="match status" value="3"/>
</dbReference>
<feature type="repeat" description="TPR" evidence="1">
    <location>
        <begin position="327"/>
        <end position="360"/>
    </location>
</feature>
<dbReference type="Proteomes" id="UP000218418">
    <property type="component" value="Chromosome"/>
</dbReference>
<dbReference type="PANTHER" id="PTHR19959">
    <property type="entry name" value="KINESIN LIGHT CHAIN"/>
    <property type="match status" value="1"/>
</dbReference>
<dbReference type="PROSITE" id="PS50005">
    <property type="entry name" value="TPR"/>
    <property type="match status" value="9"/>
</dbReference>
<dbReference type="OrthoDB" id="443153at2"/>
<dbReference type="InterPro" id="IPR019734">
    <property type="entry name" value="TPR_rpt"/>
</dbReference>
<keyword evidence="4" id="KW-1185">Reference proteome</keyword>
<feature type="repeat" description="TPR" evidence="1">
    <location>
        <begin position="167"/>
        <end position="200"/>
    </location>
</feature>
<dbReference type="EMBL" id="AP018227">
    <property type="protein sequence ID" value="BAY84575.1"/>
    <property type="molecule type" value="Genomic_DNA"/>
</dbReference>
<feature type="repeat" description="TPR" evidence="1">
    <location>
        <begin position="247"/>
        <end position="280"/>
    </location>
</feature>
<dbReference type="Pfam" id="PF13424">
    <property type="entry name" value="TPR_12"/>
    <property type="match status" value="6"/>
</dbReference>
<dbReference type="Gene3D" id="1.25.40.10">
    <property type="entry name" value="Tetratricopeptide repeat domain"/>
    <property type="match status" value="4"/>
</dbReference>
<reference evidence="3 4" key="1">
    <citation type="submission" date="2017-06" db="EMBL/GenBank/DDBJ databases">
        <title>Genome sequencing of cyanobaciteial culture collection at National Institute for Environmental Studies (NIES).</title>
        <authorList>
            <person name="Hirose Y."/>
            <person name="Shimura Y."/>
            <person name="Fujisawa T."/>
            <person name="Nakamura Y."/>
            <person name="Kawachi M."/>
        </authorList>
    </citation>
    <scope>NUCLEOTIDE SEQUENCE [LARGE SCALE GENOMIC DNA]</scope>
    <source>
        <strain evidence="3 4">NIES-267</strain>
    </source>
</reference>
<evidence type="ECO:0000259" key="2">
    <source>
        <dbReference type="Pfam" id="PF12770"/>
    </source>
</evidence>